<evidence type="ECO:0000256" key="4">
    <source>
        <dbReference type="ARBA" id="ARBA00022679"/>
    </source>
</evidence>
<comment type="subcellular location">
    <subcellularLocation>
        <location evidence="7">Cytoplasm</location>
    </subcellularLocation>
</comment>
<feature type="binding site" evidence="7 8">
    <location>
        <position position="61"/>
    </location>
    <ligand>
        <name>S-adenosyl-L-methionine</name>
        <dbReference type="ChEBI" id="CHEBI:59789"/>
    </ligand>
</feature>
<keyword evidence="6 7" id="KW-0694">RNA-binding</keyword>
<dbReference type="PANTHER" id="PTHR11727:SF7">
    <property type="entry name" value="DIMETHYLADENOSINE TRANSFERASE-RELATED"/>
    <property type="match status" value="1"/>
</dbReference>
<feature type="binding site" evidence="7 8">
    <location>
        <position position="112"/>
    </location>
    <ligand>
        <name>S-adenosyl-L-methionine</name>
        <dbReference type="ChEBI" id="CHEBI:59789"/>
    </ligand>
</feature>
<dbReference type="Gene3D" id="3.40.50.150">
    <property type="entry name" value="Vaccinia Virus protein VP39"/>
    <property type="match status" value="1"/>
</dbReference>
<evidence type="ECO:0000256" key="2">
    <source>
        <dbReference type="ARBA" id="ARBA00022552"/>
    </source>
</evidence>
<protein>
    <recommendedName>
        <fullName evidence="7">Ribosomal RNA small subunit methyltransferase A</fullName>
        <ecNumber evidence="7">2.1.1.182</ecNumber>
    </recommendedName>
    <alternativeName>
        <fullName evidence="7">16S rRNA (adenine(1518)-N(6)/adenine(1519)-N(6))-dimethyltransferase</fullName>
    </alternativeName>
    <alternativeName>
        <fullName evidence="7">16S rRNA dimethyladenosine transferase</fullName>
    </alternativeName>
    <alternativeName>
        <fullName evidence="7">16S rRNA dimethylase</fullName>
    </alternativeName>
    <alternativeName>
        <fullName evidence="7">S-adenosylmethionine-6-N', N'-adenosyl(rRNA) dimethyltransferase</fullName>
    </alternativeName>
</protein>
<name>A0ABP6C6R1_9ACTN</name>
<dbReference type="PROSITE" id="PS01131">
    <property type="entry name" value="RRNA_A_DIMETH"/>
    <property type="match status" value="1"/>
</dbReference>
<keyword evidence="2 7" id="KW-0698">rRNA processing</keyword>
<evidence type="ECO:0000256" key="7">
    <source>
        <dbReference type="HAMAP-Rule" id="MF_00607"/>
    </source>
</evidence>
<dbReference type="EMBL" id="BAAATD010000005">
    <property type="protein sequence ID" value="GAA2605122.1"/>
    <property type="molecule type" value="Genomic_DNA"/>
</dbReference>
<dbReference type="Gene3D" id="1.10.8.100">
    <property type="entry name" value="Ribosomal RNA adenine dimethylase-like, domain 2"/>
    <property type="match status" value="1"/>
</dbReference>
<dbReference type="InterPro" id="IPR001737">
    <property type="entry name" value="KsgA/Erm"/>
</dbReference>
<dbReference type="PANTHER" id="PTHR11727">
    <property type="entry name" value="DIMETHYLADENOSINE TRANSFERASE"/>
    <property type="match status" value="1"/>
</dbReference>
<feature type="binding site" evidence="7 8">
    <location>
        <position position="82"/>
    </location>
    <ligand>
        <name>S-adenosyl-L-methionine</name>
        <dbReference type="ChEBI" id="CHEBI:59789"/>
    </ligand>
</feature>
<comment type="function">
    <text evidence="7">Specifically dimethylates two adjacent adenosines (A1518 and A1519) in the loop of a conserved hairpin near the 3'-end of 16S rRNA in the 30S particle. May play a critical role in biogenesis of 30S subunits.</text>
</comment>
<evidence type="ECO:0000259" key="10">
    <source>
        <dbReference type="SMART" id="SM00650"/>
    </source>
</evidence>
<dbReference type="SUPFAM" id="SSF53335">
    <property type="entry name" value="S-adenosyl-L-methionine-dependent methyltransferases"/>
    <property type="match status" value="1"/>
</dbReference>
<dbReference type="InterPro" id="IPR023165">
    <property type="entry name" value="rRNA_Ade_diMease-like_C"/>
</dbReference>
<comment type="similarity">
    <text evidence="7">Belongs to the class I-like SAM-binding methyltransferase superfamily. rRNA adenine N(6)-methyltransferase family. RsmA subfamily.</text>
</comment>
<feature type="domain" description="Ribosomal RNA adenine methylase transferase N-terminal" evidence="10">
    <location>
        <begin position="41"/>
        <end position="239"/>
    </location>
</feature>
<keyword evidence="12" id="KW-1185">Reference proteome</keyword>
<dbReference type="InterPro" id="IPR020596">
    <property type="entry name" value="rRNA_Ade_Mease_Trfase_CS"/>
</dbReference>
<keyword evidence="5 7" id="KW-0949">S-adenosyl-L-methionine</keyword>
<dbReference type="PROSITE" id="PS51689">
    <property type="entry name" value="SAM_RNA_A_N6_MT"/>
    <property type="match status" value="1"/>
</dbReference>
<dbReference type="NCBIfam" id="TIGR00755">
    <property type="entry name" value="ksgA"/>
    <property type="match status" value="1"/>
</dbReference>
<dbReference type="InterPro" id="IPR011530">
    <property type="entry name" value="rRNA_adenine_dimethylase"/>
</dbReference>
<evidence type="ECO:0000256" key="9">
    <source>
        <dbReference type="SAM" id="MobiDB-lite"/>
    </source>
</evidence>
<proteinExistence type="inferred from homology"/>
<feature type="binding site" evidence="7 8">
    <location>
        <position position="34"/>
    </location>
    <ligand>
        <name>S-adenosyl-L-methionine</name>
        <dbReference type="ChEBI" id="CHEBI:59789"/>
    </ligand>
</feature>
<dbReference type="InterPro" id="IPR020598">
    <property type="entry name" value="rRNA_Ade_methylase_Trfase_N"/>
</dbReference>
<dbReference type="SMART" id="SM00650">
    <property type="entry name" value="rADc"/>
    <property type="match status" value="1"/>
</dbReference>
<evidence type="ECO:0000256" key="3">
    <source>
        <dbReference type="ARBA" id="ARBA00022603"/>
    </source>
</evidence>
<gene>
    <name evidence="7 11" type="primary">rsmA</name>
    <name evidence="7" type="synonym">ksgA</name>
    <name evidence="11" type="ORF">GCM10010411_44100</name>
</gene>
<evidence type="ECO:0000256" key="1">
    <source>
        <dbReference type="ARBA" id="ARBA00022490"/>
    </source>
</evidence>
<feature type="binding site" evidence="7 8">
    <location>
        <position position="36"/>
    </location>
    <ligand>
        <name>S-adenosyl-L-methionine</name>
        <dbReference type="ChEBI" id="CHEBI:59789"/>
    </ligand>
</feature>
<evidence type="ECO:0000256" key="6">
    <source>
        <dbReference type="ARBA" id="ARBA00022884"/>
    </source>
</evidence>
<accession>A0ABP6C6R1</accession>
<dbReference type="RefSeq" id="WP_410556522.1">
    <property type="nucleotide sequence ID" value="NZ_BAAATD010000005.1"/>
</dbReference>
<comment type="catalytic activity">
    <reaction evidence="7">
        <text>adenosine(1518)/adenosine(1519) in 16S rRNA + 4 S-adenosyl-L-methionine = N(6)-dimethyladenosine(1518)/N(6)-dimethyladenosine(1519) in 16S rRNA + 4 S-adenosyl-L-homocysteine + 4 H(+)</text>
        <dbReference type="Rhea" id="RHEA:19609"/>
        <dbReference type="Rhea" id="RHEA-COMP:10232"/>
        <dbReference type="Rhea" id="RHEA-COMP:10233"/>
        <dbReference type="ChEBI" id="CHEBI:15378"/>
        <dbReference type="ChEBI" id="CHEBI:57856"/>
        <dbReference type="ChEBI" id="CHEBI:59789"/>
        <dbReference type="ChEBI" id="CHEBI:74411"/>
        <dbReference type="ChEBI" id="CHEBI:74493"/>
        <dbReference type="EC" id="2.1.1.182"/>
    </reaction>
</comment>
<sequence>MGDTQDTHALLGPAEVRELAGRLGIRPTKTLGQNFVIDPNTVRRIVRAADLAPDDVVIEVGPGLGSLTLALLPEVRRVTAVEIDPVLAAALPETVARHAPELAGRLEVVRADALRITTSNAVEPRAAVPRRGARASRGPQVVLPGPEPTALVANLPYNVAVPVVLHLLAEVPSLRRVLVMVQAEVADRMVAAPGSKIYGVPSVKLAWYGDARRAGPVGRAVFWPAPNVDSGLVAFTRREPPATTASRDEVFAVVDAAFAQRRKTLRAALAGWAGSAAEAERALRAAGVDPRTRGEALDVAAFACIAKYGPGGAKDQIEAEEHGEGAFAGDEGTVACDEGDTACDEDETARDEGGTRPIGDARGGGAGRDGRGGRPRGGRLQ</sequence>
<keyword evidence="3 7" id="KW-0489">Methyltransferase</keyword>
<evidence type="ECO:0000256" key="5">
    <source>
        <dbReference type="ARBA" id="ARBA00022691"/>
    </source>
</evidence>
<feature type="compositionally biased region" description="Acidic residues" evidence="9">
    <location>
        <begin position="337"/>
        <end position="349"/>
    </location>
</feature>
<dbReference type="InterPro" id="IPR029063">
    <property type="entry name" value="SAM-dependent_MTases_sf"/>
</dbReference>
<dbReference type="HAMAP" id="MF_00607">
    <property type="entry name" value="16SrRNA_methyltr_A"/>
    <property type="match status" value="1"/>
</dbReference>
<evidence type="ECO:0000313" key="11">
    <source>
        <dbReference type="EMBL" id="GAA2605122.1"/>
    </source>
</evidence>
<organism evidence="11 12">
    <name type="scientific">Actinomadura fulvescens</name>
    <dbReference type="NCBI Taxonomy" id="46160"/>
    <lineage>
        <taxon>Bacteria</taxon>
        <taxon>Bacillati</taxon>
        <taxon>Actinomycetota</taxon>
        <taxon>Actinomycetes</taxon>
        <taxon>Streptosporangiales</taxon>
        <taxon>Thermomonosporaceae</taxon>
        <taxon>Actinomadura</taxon>
    </lineage>
</organism>
<dbReference type="Pfam" id="PF00398">
    <property type="entry name" value="RrnaAD"/>
    <property type="match status" value="1"/>
</dbReference>
<feature type="binding site" evidence="7 8">
    <location>
        <position position="154"/>
    </location>
    <ligand>
        <name>S-adenosyl-L-methionine</name>
        <dbReference type="ChEBI" id="CHEBI:59789"/>
    </ligand>
</feature>
<dbReference type="EC" id="2.1.1.182" evidence="7"/>
<evidence type="ECO:0000313" key="12">
    <source>
        <dbReference type="Proteomes" id="UP001501509"/>
    </source>
</evidence>
<reference evidence="12" key="1">
    <citation type="journal article" date="2019" name="Int. J. Syst. Evol. Microbiol.">
        <title>The Global Catalogue of Microorganisms (GCM) 10K type strain sequencing project: providing services to taxonomists for standard genome sequencing and annotation.</title>
        <authorList>
            <consortium name="The Broad Institute Genomics Platform"/>
            <consortium name="The Broad Institute Genome Sequencing Center for Infectious Disease"/>
            <person name="Wu L."/>
            <person name="Ma J."/>
        </authorList>
    </citation>
    <scope>NUCLEOTIDE SEQUENCE [LARGE SCALE GENOMIC DNA]</scope>
    <source>
        <strain evidence="12">JCM 6833</strain>
    </source>
</reference>
<comment type="caution">
    <text evidence="11">The sequence shown here is derived from an EMBL/GenBank/DDBJ whole genome shotgun (WGS) entry which is preliminary data.</text>
</comment>
<evidence type="ECO:0000256" key="8">
    <source>
        <dbReference type="PROSITE-ProRule" id="PRU01026"/>
    </source>
</evidence>
<feature type="region of interest" description="Disordered" evidence="9">
    <location>
        <begin position="328"/>
        <end position="381"/>
    </location>
</feature>
<keyword evidence="1 7" id="KW-0963">Cytoplasm</keyword>
<keyword evidence="4 7" id="KW-0808">Transferase</keyword>
<dbReference type="Proteomes" id="UP001501509">
    <property type="component" value="Unassembled WGS sequence"/>
</dbReference>